<keyword evidence="2" id="KW-1185">Reference proteome</keyword>
<organism evidence="1 2">
    <name type="scientific">Acer saccharum</name>
    <name type="common">Sugar maple</name>
    <dbReference type="NCBI Taxonomy" id="4024"/>
    <lineage>
        <taxon>Eukaryota</taxon>
        <taxon>Viridiplantae</taxon>
        <taxon>Streptophyta</taxon>
        <taxon>Embryophyta</taxon>
        <taxon>Tracheophyta</taxon>
        <taxon>Spermatophyta</taxon>
        <taxon>Magnoliopsida</taxon>
        <taxon>eudicotyledons</taxon>
        <taxon>Gunneridae</taxon>
        <taxon>Pentapetalae</taxon>
        <taxon>rosids</taxon>
        <taxon>malvids</taxon>
        <taxon>Sapindales</taxon>
        <taxon>Sapindaceae</taxon>
        <taxon>Hippocastanoideae</taxon>
        <taxon>Acereae</taxon>
        <taxon>Acer</taxon>
    </lineage>
</organism>
<dbReference type="EMBL" id="JAUESC010000380">
    <property type="protein sequence ID" value="KAK0593173.1"/>
    <property type="molecule type" value="Genomic_DNA"/>
</dbReference>
<reference evidence="1" key="1">
    <citation type="journal article" date="2022" name="Plant J.">
        <title>Strategies of tolerance reflected in two North American maple genomes.</title>
        <authorList>
            <person name="McEvoy S.L."/>
            <person name="Sezen U.U."/>
            <person name="Trouern-Trend A."/>
            <person name="McMahon S.M."/>
            <person name="Schaberg P.G."/>
            <person name="Yang J."/>
            <person name="Wegrzyn J.L."/>
            <person name="Swenson N.G."/>
        </authorList>
    </citation>
    <scope>NUCLEOTIDE SEQUENCE</scope>
    <source>
        <strain evidence="1">NS2018</strain>
    </source>
</reference>
<evidence type="ECO:0008006" key="3">
    <source>
        <dbReference type="Google" id="ProtNLM"/>
    </source>
</evidence>
<protein>
    <recommendedName>
        <fullName evidence="3">FBD domain-containing protein</fullName>
    </recommendedName>
</protein>
<sequence>MFDFRKGPGYRFANHDFNVFLRVTRYAKKLTLCRWTFEKMICPWNFLWYSFIAVKELWWIDYLNDEELYNSDILIYFLKFCPSLEILSVTVKFSIDPESYQVLSTSTFFLEIATRLKNLKVVKLDGFRSQEDEISLAKKLKEVFSAEPKIVATTTTSNGKSLRSLVKVSELEEEEGSFGYKFVEEVKHINELCPKHPHMGL</sequence>
<evidence type="ECO:0000313" key="1">
    <source>
        <dbReference type="EMBL" id="KAK0593173.1"/>
    </source>
</evidence>
<accession>A0AA39VW02</accession>
<gene>
    <name evidence="1" type="ORF">LWI29_032303</name>
</gene>
<comment type="caution">
    <text evidence="1">The sequence shown here is derived from an EMBL/GenBank/DDBJ whole genome shotgun (WGS) entry which is preliminary data.</text>
</comment>
<proteinExistence type="predicted"/>
<dbReference type="Proteomes" id="UP001168877">
    <property type="component" value="Unassembled WGS sequence"/>
</dbReference>
<reference evidence="1" key="2">
    <citation type="submission" date="2023-06" db="EMBL/GenBank/DDBJ databases">
        <authorList>
            <person name="Swenson N.G."/>
            <person name="Wegrzyn J.L."/>
            <person name="Mcevoy S.L."/>
        </authorList>
    </citation>
    <scope>NUCLEOTIDE SEQUENCE</scope>
    <source>
        <strain evidence="1">NS2018</strain>
        <tissue evidence="1">Leaf</tissue>
    </source>
</reference>
<dbReference type="AlphaFoldDB" id="A0AA39VW02"/>
<evidence type="ECO:0000313" key="2">
    <source>
        <dbReference type="Proteomes" id="UP001168877"/>
    </source>
</evidence>
<name>A0AA39VW02_ACESA</name>